<dbReference type="Gene3D" id="3.90.1150.10">
    <property type="entry name" value="Aspartate Aminotransferase, domain 1"/>
    <property type="match status" value="1"/>
</dbReference>
<evidence type="ECO:0000313" key="12">
    <source>
        <dbReference type="EMBL" id="KIL44090.1"/>
    </source>
</evidence>
<keyword evidence="13" id="KW-1185">Reference proteome</keyword>
<dbReference type="GO" id="GO:0004587">
    <property type="term" value="F:ornithine aminotransferase activity"/>
    <property type="evidence" value="ECO:0007669"/>
    <property type="project" value="UniProtKB-UniRule"/>
</dbReference>
<comment type="caution">
    <text evidence="12">The sequence shown here is derived from an EMBL/GenBank/DDBJ whole genome shotgun (WGS) entry which is preliminary data.</text>
</comment>
<evidence type="ECO:0000256" key="6">
    <source>
        <dbReference type="ARBA" id="ARBA00022605"/>
    </source>
</evidence>
<evidence type="ECO:0000256" key="8">
    <source>
        <dbReference type="ARBA" id="ARBA00022679"/>
    </source>
</evidence>
<accession>A0A0C2R1B4</accession>
<comment type="function">
    <text evidence="11">Catalyzes the interconversion of ornithine to glutamate semialdehyde.</text>
</comment>
<dbReference type="GO" id="GO:0055129">
    <property type="term" value="P:L-proline biosynthetic process"/>
    <property type="evidence" value="ECO:0007669"/>
    <property type="project" value="UniProtKB-UniRule"/>
</dbReference>
<dbReference type="GO" id="GO:0005737">
    <property type="term" value="C:cytoplasm"/>
    <property type="evidence" value="ECO:0007669"/>
    <property type="project" value="UniProtKB-SubCell"/>
</dbReference>
<evidence type="ECO:0000256" key="3">
    <source>
        <dbReference type="ARBA" id="ARBA00012924"/>
    </source>
</evidence>
<evidence type="ECO:0000256" key="7">
    <source>
        <dbReference type="ARBA" id="ARBA00022650"/>
    </source>
</evidence>
<dbReference type="SUPFAM" id="SSF53383">
    <property type="entry name" value="PLP-dependent transferases"/>
    <property type="match status" value="1"/>
</dbReference>
<dbReference type="FunFam" id="3.40.640.10:FF:000011">
    <property type="entry name" value="Ornithine aminotransferase"/>
    <property type="match status" value="1"/>
</dbReference>
<dbReference type="PANTHER" id="PTHR11986:SF18">
    <property type="entry name" value="ORNITHINE AMINOTRANSFERASE, MITOCHONDRIAL"/>
    <property type="match status" value="1"/>
</dbReference>
<name>A0A0C2R1B4_9BACL</name>
<dbReference type="InterPro" id="IPR015421">
    <property type="entry name" value="PyrdxlP-dep_Trfase_major"/>
</dbReference>
<comment type="subcellular location">
    <subcellularLocation>
        <location evidence="11">Cytoplasm</location>
    </subcellularLocation>
</comment>
<dbReference type="HAMAP" id="MF_01689">
    <property type="entry name" value="Ornith_aminotrans_3"/>
    <property type="match status" value="1"/>
</dbReference>
<dbReference type="InterPro" id="IPR010164">
    <property type="entry name" value="Orn_aminotrans"/>
</dbReference>
<dbReference type="CDD" id="cd00610">
    <property type="entry name" value="OAT_like"/>
    <property type="match status" value="1"/>
</dbReference>
<organism evidence="12 13">
    <name type="scientific">Jeotgalibacillus campisalis</name>
    <dbReference type="NCBI Taxonomy" id="220754"/>
    <lineage>
        <taxon>Bacteria</taxon>
        <taxon>Bacillati</taxon>
        <taxon>Bacillota</taxon>
        <taxon>Bacilli</taxon>
        <taxon>Bacillales</taxon>
        <taxon>Caryophanaceae</taxon>
        <taxon>Jeotgalibacillus</taxon>
    </lineage>
</organism>
<dbReference type="InterPro" id="IPR015422">
    <property type="entry name" value="PyrdxlP-dep_Trfase_small"/>
</dbReference>
<dbReference type="InterPro" id="IPR034757">
    <property type="entry name" value="Ornith_aminotrans_bact"/>
</dbReference>
<evidence type="ECO:0000256" key="5">
    <source>
        <dbReference type="ARBA" id="ARBA00022576"/>
    </source>
</evidence>
<dbReference type="PATRIC" id="fig|220754.4.peg.3162"/>
<proteinExistence type="inferred from homology"/>
<dbReference type="InterPro" id="IPR049704">
    <property type="entry name" value="Aminotrans_3_PPA_site"/>
</dbReference>
<reference evidence="12 13" key="1">
    <citation type="submission" date="2015-01" db="EMBL/GenBank/DDBJ databases">
        <title>Jeotgalibacillus campisalis genome sequencing.</title>
        <authorList>
            <person name="Goh K.M."/>
            <person name="Chan K.-G."/>
            <person name="Yaakop A.S."/>
            <person name="Ee R."/>
            <person name="Gan H.M."/>
            <person name="Chan C.S."/>
        </authorList>
    </citation>
    <scope>NUCLEOTIDE SEQUENCE [LARGE SCALE GENOMIC DNA]</scope>
    <source>
        <strain evidence="12 13">SF-57</strain>
    </source>
</reference>
<dbReference type="InterPro" id="IPR015424">
    <property type="entry name" value="PyrdxlP-dep_Trfase"/>
</dbReference>
<evidence type="ECO:0000256" key="9">
    <source>
        <dbReference type="ARBA" id="ARBA00022898"/>
    </source>
</evidence>
<comment type="pathway">
    <text evidence="2 11">Amino-acid biosynthesis; L-proline biosynthesis; L-glutamate 5-semialdehyde from L-ornithine: step 1/1.</text>
</comment>
<evidence type="ECO:0000313" key="13">
    <source>
        <dbReference type="Proteomes" id="UP000031972"/>
    </source>
</evidence>
<dbReference type="InterPro" id="IPR005814">
    <property type="entry name" value="Aminotrans_3"/>
</dbReference>
<feature type="modified residue" description="N6-(pyridoxal phosphate)lysine" evidence="11">
    <location>
        <position position="300"/>
    </location>
</feature>
<dbReference type="GO" id="GO:0030170">
    <property type="term" value="F:pyridoxal phosphate binding"/>
    <property type="evidence" value="ECO:0007669"/>
    <property type="project" value="UniProtKB-UniRule"/>
</dbReference>
<keyword evidence="7 11" id="KW-0641">Proline biosynthesis</keyword>
<comment type="similarity">
    <text evidence="11">Belongs to the class-III pyridoxal-phosphate-dependent aminotransferase family. OAT subfamily.</text>
</comment>
<keyword evidence="5 11" id="KW-0032">Aminotransferase</keyword>
<dbReference type="PIRSF" id="PIRSF000521">
    <property type="entry name" value="Transaminase_4ab_Lys_Orn"/>
    <property type="match status" value="1"/>
</dbReference>
<dbReference type="AlphaFoldDB" id="A0A0C2R1B4"/>
<dbReference type="InterPro" id="IPR050103">
    <property type="entry name" value="Class-III_PLP-dep_AT"/>
</dbReference>
<dbReference type="Gene3D" id="3.40.640.10">
    <property type="entry name" value="Type I PLP-dependent aspartate aminotransferase-like (Major domain)"/>
    <property type="match status" value="1"/>
</dbReference>
<keyword evidence="9 11" id="KW-0663">Pyridoxal phosphate</keyword>
<evidence type="ECO:0000256" key="10">
    <source>
        <dbReference type="ARBA" id="ARBA00030587"/>
    </source>
</evidence>
<keyword evidence="4 11" id="KW-0963">Cytoplasm</keyword>
<gene>
    <name evidence="11" type="primary">rocD</name>
    <name evidence="12" type="ORF">KR50_31480</name>
</gene>
<keyword evidence="8 11" id="KW-0808">Transferase</keyword>
<dbReference type="UniPathway" id="UPA00098">
    <property type="reaction ID" value="UER00358"/>
</dbReference>
<evidence type="ECO:0000256" key="11">
    <source>
        <dbReference type="HAMAP-Rule" id="MF_01689"/>
    </source>
</evidence>
<dbReference type="Pfam" id="PF00202">
    <property type="entry name" value="Aminotran_3"/>
    <property type="match status" value="1"/>
</dbReference>
<comment type="catalytic activity">
    <reaction evidence="11">
        <text>a 2-oxocarboxylate + L-ornithine = L-glutamate 5-semialdehyde + an L-alpha-amino acid</text>
        <dbReference type="Rhea" id="RHEA:13877"/>
        <dbReference type="ChEBI" id="CHEBI:35179"/>
        <dbReference type="ChEBI" id="CHEBI:46911"/>
        <dbReference type="ChEBI" id="CHEBI:58066"/>
        <dbReference type="ChEBI" id="CHEBI:59869"/>
        <dbReference type="EC" id="2.6.1.13"/>
    </reaction>
</comment>
<keyword evidence="6 11" id="KW-0028">Amino-acid biosynthesis</keyword>
<sequence length="441" mass="48810">MVLSDRLIFIFAKEKPVHYGKPGQEDFKRRRVMAADVHLKFGGIFMTTSTSIIEQTEKFGANNYHPLPIVVSHAEGVWVKDPEENKYMDMLSAYSAVNQGHRHPKIIQALKDQADRVTLTSRAFHNDQLAPWYELICELSGKEMALPMNTGAEAVETAIKTARRWAYEVKGVEENKAEIIACNGNFHGRTMTAVSLSSEKEYQRGFGPMLPGINLIPYGDLDALKETITPNTAAFLVEPIQGEAGIVFPPKGFLKAARELCKEHNVLFIADEIQAGLCRSGKMFACEWEDVNPDMYILGKALGGGVFPISCVVADKEVLGVFNPGSHGSTFGGNPMACAVSIASLQVLKDEKLAERSLELGEYFMDALKKIDNPVIKEVRGSGLFIGVELTEAARSYCEELQKEGLLCKETHETVIRFAPPLVISKEELDWAIERIVKVLS</sequence>
<dbReference type="PANTHER" id="PTHR11986">
    <property type="entry name" value="AMINOTRANSFERASE CLASS III"/>
    <property type="match status" value="1"/>
</dbReference>
<evidence type="ECO:0000256" key="2">
    <source>
        <dbReference type="ARBA" id="ARBA00004998"/>
    </source>
</evidence>
<evidence type="ECO:0000256" key="1">
    <source>
        <dbReference type="ARBA" id="ARBA00001933"/>
    </source>
</evidence>
<protein>
    <recommendedName>
        <fullName evidence="3 11">Ornithine aminotransferase</fullName>
        <shortName evidence="11">OAT</shortName>
        <ecNumber evidence="3 11">2.6.1.13</ecNumber>
    </recommendedName>
    <alternativeName>
        <fullName evidence="10 11">Ornithine--oxo-acid aminotransferase</fullName>
    </alternativeName>
</protein>
<dbReference type="EMBL" id="JXRR01000020">
    <property type="protein sequence ID" value="KIL44090.1"/>
    <property type="molecule type" value="Genomic_DNA"/>
</dbReference>
<dbReference type="EC" id="2.6.1.13" evidence="3 11"/>
<dbReference type="NCBIfam" id="NF003145">
    <property type="entry name" value="PRK04073.1"/>
    <property type="match status" value="1"/>
</dbReference>
<comment type="cofactor">
    <cofactor evidence="1 11">
        <name>pyridoxal 5'-phosphate</name>
        <dbReference type="ChEBI" id="CHEBI:597326"/>
    </cofactor>
</comment>
<dbReference type="PROSITE" id="PS00600">
    <property type="entry name" value="AA_TRANSFER_CLASS_3"/>
    <property type="match status" value="1"/>
</dbReference>
<dbReference type="GO" id="GO:0042802">
    <property type="term" value="F:identical protein binding"/>
    <property type="evidence" value="ECO:0007669"/>
    <property type="project" value="TreeGrafter"/>
</dbReference>
<evidence type="ECO:0000256" key="4">
    <source>
        <dbReference type="ARBA" id="ARBA00022490"/>
    </source>
</evidence>
<dbReference type="NCBIfam" id="TIGR01885">
    <property type="entry name" value="Orn_aminotrans"/>
    <property type="match status" value="1"/>
</dbReference>
<dbReference type="Proteomes" id="UP000031972">
    <property type="component" value="Unassembled WGS sequence"/>
</dbReference>